<dbReference type="Gene3D" id="1.10.10.10">
    <property type="entry name" value="Winged helix-like DNA-binding domain superfamily/Winged helix DNA-binding domain"/>
    <property type="match status" value="1"/>
</dbReference>
<dbReference type="InterPro" id="IPR000835">
    <property type="entry name" value="HTH_MarR-typ"/>
</dbReference>
<dbReference type="RefSeq" id="WP_338532395.1">
    <property type="nucleotide sequence ID" value="NZ_CP030943.1"/>
</dbReference>
<geneLocation type="plasmid" evidence="2 3">
    <name>p1536_2</name>
</geneLocation>
<dbReference type="InterPro" id="IPR036390">
    <property type="entry name" value="WH_DNA-bd_sf"/>
</dbReference>
<dbReference type="PRINTS" id="PR00598">
    <property type="entry name" value="HTHMARR"/>
</dbReference>
<accession>A0ABY5MQ03</accession>
<proteinExistence type="predicted"/>
<dbReference type="PANTHER" id="PTHR33164">
    <property type="entry name" value="TRANSCRIPTIONAL REGULATOR, MARR FAMILY"/>
    <property type="match status" value="1"/>
</dbReference>
<evidence type="ECO:0000313" key="2">
    <source>
        <dbReference type="EMBL" id="UUP20003.1"/>
    </source>
</evidence>
<keyword evidence="2" id="KW-0614">Plasmid</keyword>
<evidence type="ECO:0000259" key="1">
    <source>
        <dbReference type="PROSITE" id="PS50995"/>
    </source>
</evidence>
<evidence type="ECO:0000313" key="3">
    <source>
        <dbReference type="Proteomes" id="UP001342418"/>
    </source>
</evidence>
<reference evidence="2 3" key="1">
    <citation type="submission" date="2018-07" db="EMBL/GenBank/DDBJ databases">
        <title>Genome sequence of Nitratireductor thuwali#1536.</title>
        <authorList>
            <person name="Michoud G."/>
            <person name="Merlino G."/>
            <person name="Sefrji F.O."/>
            <person name="Daffonchio D."/>
        </authorList>
    </citation>
    <scope>NUCLEOTIDE SEQUENCE [LARGE SCALE GENOMIC DNA]</scope>
    <source>
        <strain evidence="2 3">Nit1536</strain>
        <plasmid evidence="2 3">p1536_2</plasmid>
    </source>
</reference>
<dbReference type="InterPro" id="IPR039422">
    <property type="entry name" value="MarR/SlyA-like"/>
</dbReference>
<keyword evidence="3" id="KW-1185">Reference proteome</keyword>
<dbReference type="Pfam" id="PF12802">
    <property type="entry name" value="MarR_2"/>
    <property type="match status" value="1"/>
</dbReference>
<feature type="domain" description="HTH marR-type" evidence="1">
    <location>
        <begin position="1"/>
        <end position="136"/>
    </location>
</feature>
<name>A0ABY5MQ03_9HYPH</name>
<dbReference type="InterPro" id="IPR036388">
    <property type="entry name" value="WH-like_DNA-bd_sf"/>
</dbReference>
<dbReference type="EMBL" id="CP030943">
    <property type="protein sequence ID" value="UUP20003.1"/>
    <property type="molecule type" value="Genomic_DNA"/>
</dbReference>
<dbReference type="PANTHER" id="PTHR33164:SF43">
    <property type="entry name" value="HTH-TYPE TRANSCRIPTIONAL REPRESSOR YETL"/>
    <property type="match status" value="1"/>
</dbReference>
<dbReference type="PROSITE" id="PS50995">
    <property type="entry name" value="HTH_MARR_2"/>
    <property type="match status" value="1"/>
</dbReference>
<organism evidence="2 3">
    <name type="scientific">Nitratireductor thuwali</name>
    <dbReference type="NCBI Taxonomy" id="2267699"/>
    <lineage>
        <taxon>Bacteria</taxon>
        <taxon>Pseudomonadati</taxon>
        <taxon>Pseudomonadota</taxon>
        <taxon>Alphaproteobacteria</taxon>
        <taxon>Hyphomicrobiales</taxon>
        <taxon>Phyllobacteriaceae</taxon>
        <taxon>Nitratireductor</taxon>
    </lineage>
</organism>
<dbReference type="SMART" id="SM00347">
    <property type="entry name" value="HTH_MARR"/>
    <property type="match status" value="1"/>
</dbReference>
<protein>
    <submittedName>
        <fullName evidence="2">Multidrug resistance operon repressor</fullName>
    </submittedName>
</protein>
<dbReference type="Proteomes" id="UP001342418">
    <property type="component" value="Plasmid p1536_2"/>
</dbReference>
<gene>
    <name evidence="2" type="primary">mexR</name>
    <name evidence="2" type="ORF">NTH_04518</name>
</gene>
<sequence length="155" mass="17391">MLHAVPTVRIFVLSHLATRLAETNFSQLAGLRLTEGRILMVLGVLGPSKLERINREMFLEKGLASRTVSSLVERGLVCREPHKTDGRSAELSLTENGHALFQNLYENIRAWNEDWLSVLTNVERNTFLDCIDKLTKAARGKACEHYGTRNAARSS</sequence>
<dbReference type="SUPFAM" id="SSF46785">
    <property type="entry name" value="Winged helix' DNA-binding domain"/>
    <property type="match status" value="1"/>
</dbReference>